<sequence>MGGSCREGGKDLNNKKTLVEHAWDETEGTACPICGNKKWDVGEETYILSGTGTGSAEVACAKCTNCGFAALFTET</sequence>
<gene>
    <name evidence="1" type="ORF">HMPREF3293_02822</name>
</gene>
<comment type="caution">
    <text evidence="1">The sequence shown here is derived from an EMBL/GenBank/DDBJ whole genome shotgun (WGS) entry which is preliminary data.</text>
</comment>
<evidence type="ECO:0000313" key="1">
    <source>
        <dbReference type="EMBL" id="KXK64178.1"/>
    </source>
</evidence>
<proteinExistence type="predicted"/>
<keyword evidence="2" id="KW-1185">Reference proteome</keyword>
<dbReference type="Proteomes" id="UP000070366">
    <property type="component" value="Unassembled WGS sequence"/>
</dbReference>
<dbReference type="OrthoDB" id="2086530at2"/>
<dbReference type="AlphaFoldDB" id="A0A136Q0F8"/>
<protein>
    <submittedName>
        <fullName evidence="1">Uncharacterized protein</fullName>
    </submittedName>
</protein>
<evidence type="ECO:0000313" key="2">
    <source>
        <dbReference type="Proteomes" id="UP000070366"/>
    </source>
</evidence>
<name>A0A136Q0F8_9FIRM</name>
<dbReference type="EMBL" id="LSZW01000065">
    <property type="protein sequence ID" value="KXK64178.1"/>
    <property type="molecule type" value="Genomic_DNA"/>
</dbReference>
<dbReference type="STRING" id="626937.HMPREF3293_02822"/>
<dbReference type="KEGG" id="cmiu:B1H56_02850"/>
<reference evidence="1 2" key="1">
    <citation type="submission" date="2016-02" db="EMBL/GenBank/DDBJ databases">
        <authorList>
            <person name="Wen L."/>
            <person name="He K."/>
            <person name="Yang H."/>
        </authorList>
    </citation>
    <scope>NUCLEOTIDE SEQUENCE [LARGE SCALE GENOMIC DNA]</scope>
    <source>
        <strain evidence="1 2">DSM 22607</strain>
    </source>
</reference>
<organism evidence="1 2">
    <name type="scientific">Christensenella minuta</name>
    <dbReference type="NCBI Taxonomy" id="626937"/>
    <lineage>
        <taxon>Bacteria</taxon>
        <taxon>Bacillati</taxon>
        <taxon>Bacillota</taxon>
        <taxon>Clostridia</taxon>
        <taxon>Christensenellales</taxon>
        <taxon>Christensenellaceae</taxon>
        <taxon>Christensenella</taxon>
    </lineage>
</organism>
<accession>A0A136Q0F8</accession>